<keyword evidence="1" id="KW-0418">Kinase</keyword>
<dbReference type="RefSeq" id="WP_282199824.1">
    <property type="nucleotide sequence ID" value="NZ_BOQE01000001.1"/>
</dbReference>
<evidence type="ECO:0000259" key="2">
    <source>
        <dbReference type="Pfam" id="PF13581"/>
    </source>
</evidence>
<reference evidence="3" key="1">
    <citation type="journal article" date="2023" name="Int. J. Syst. Evol. Microbiol.">
        <title>Collibacillus ludicampi gen. nov., sp. nov., a new soil bacterium of the family Alicyclobacillaceae.</title>
        <authorList>
            <person name="Jojima T."/>
            <person name="Ioku Y."/>
            <person name="Fukuta Y."/>
            <person name="Shirasaka N."/>
            <person name="Matsumura Y."/>
            <person name="Mori M."/>
        </authorList>
    </citation>
    <scope>NUCLEOTIDE SEQUENCE</scope>
    <source>
        <strain evidence="3">TP075</strain>
    </source>
</reference>
<dbReference type="PANTHER" id="PTHR35526">
    <property type="entry name" value="ANTI-SIGMA-F FACTOR RSBW-RELATED"/>
    <property type="match status" value="1"/>
</dbReference>
<dbReference type="AlphaFoldDB" id="A0AAV4LG58"/>
<gene>
    <name evidence="3" type="ORF">DNHGIG_23190</name>
</gene>
<organism evidence="3 4">
    <name type="scientific">Collibacillus ludicampi</name>
    <dbReference type="NCBI Taxonomy" id="2771369"/>
    <lineage>
        <taxon>Bacteria</taxon>
        <taxon>Bacillati</taxon>
        <taxon>Bacillota</taxon>
        <taxon>Bacilli</taxon>
        <taxon>Bacillales</taxon>
        <taxon>Alicyclobacillaceae</taxon>
        <taxon>Collibacillus</taxon>
    </lineage>
</organism>
<dbReference type="GO" id="GO:0004674">
    <property type="term" value="F:protein serine/threonine kinase activity"/>
    <property type="evidence" value="ECO:0007669"/>
    <property type="project" value="UniProtKB-KW"/>
</dbReference>
<keyword evidence="4" id="KW-1185">Reference proteome</keyword>
<dbReference type="InterPro" id="IPR036890">
    <property type="entry name" value="HATPase_C_sf"/>
</dbReference>
<dbReference type="Pfam" id="PF13581">
    <property type="entry name" value="HATPase_c_2"/>
    <property type="match status" value="1"/>
</dbReference>
<protein>
    <submittedName>
        <fullName evidence="3">Anti-sigma regulatory factor</fullName>
    </submittedName>
</protein>
<dbReference type="InterPro" id="IPR003594">
    <property type="entry name" value="HATPase_dom"/>
</dbReference>
<dbReference type="InterPro" id="IPR050267">
    <property type="entry name" value="Anti-sigma-factor_SerPK"/>
</dbReference>
<dbReference type="PANTHER" id="PTHR35526:SF3">
    <property type="entry name" value="ANTI-SIGMA-F FACTOR RSBW"/>
    <property type="match status" value="1"/>
</dbReference>
<dbReference type="SUPFAM" id="SSF55874">
    <property type="entry name" value="ATPase domain of HSP90 chaperone/DNA topoisomerase II/histidine kinase"/>
    <property type="match status" value="1"/>
</dbReference>
<dbReference type="EMBL" id="BOQE01000001">
    <property type="protein sequence ID" value="GIM46770.1"/>
    <property type="molecule type" value="Genomic_DNA"/>
</dbReference>
<name>A0AAV4LG58_9BACL</name>
<evidence type="ECO:0000256" key="1">
    <source>
        <dbReference type="ARBA" id="ARBA00022527"/>
    </source>
</evidence>
<accession>A0AAV4LG58</accession>
<evidence type="ECO:0000313" key="4">
    <source>
        <dbReference type="Proteomes" id="UP001057291"/>
    </source>
</evidence>
<dbReference type="Proteomes" id="UP001057291">
    <property type="component" value="Unassembled WGS sequence"/>
</dbReference>
<sequence>MSRHEMTIQSEDDIYFALYYVRVLMNQLSFSAIEQQKVLVSVAELTRNLLDHANGIGTFSCEITDQGIRFMVIDNGPGIPDLNEVLNGKKTPSSRGLGLGLSGAKRLMDELHIETSREGTKIVGIQRKKKKRMISLYSASTNAE</sequence>
<feature type="domain" description="Histidine kinase/HSP90-like ATPase" evidence="2">
    <location>
        <begin position="25"/>
        <end position="122"/>
    </location>
</feature>
<evidence type="ECO:0000313" key="3">
    <source>
        <dbReference type="EMBL" id="GIM46770.1"/>
    </source>
</evidence>
<dbReference type="Gene3D" id="3.30.565.10">
    <property type="entry name" value="Histidine kinase-like ATPase, C-terminal domain"/>
    <property type="match status" value="1"/>
</dbReference>
<keyword evidence="1" id="KW-0723">Serine/threonine-protein kinase</keyword>
<proteinExistence type="predicted"/>
<keyword evidence="1" id="KW-0808">Transferase</keyword>
<comment type="caution">
    <text evidence="3">The sequence shown here is derived from an EMBL/GenBank/DDBJ whole genome shotgun (WGS) entry which is preliminary data.</text>
</comment>